<reference evidence="2 3" key="1">
    <citation type="submission" date="2018-11" db="EMBL/GenBank/DDBJ databases">
        <title>Taxonoimc description of Halomarina strain SPP-AMP-1.</title>
        <authorList>
            <person name="Pal Y."/>
            <person name="Srinivasana K."/>
            <person name="Verma A."/>
            <person name="Kumar P."/>
        </authorList>
    </citation>
    <scope>NUCLEOTIDE SEQUENCE [LARGE SCALE GENOMIC DNA]</scope>
    <source>
        <strain evidence="2 3">SPP-AMP-1</strain>
    </source>
</reference>
<dbReference type="AlphaFoldDB" id="A0A3P3R8C7"/>
<feature type="transmembrane region" description="Helical" evidence="1">
    <location>
        <begin position="274"/>
        <end position="296"/>
    </location>
</feature>
<feature type="transmembrane region" description="Helical" evidence="1">
    <location>
        <begin position="219"/>
        <end position="243"/>
    </location>
</feature>
<feature type="transmembrane region" description="Helical" evidence="1">
    <location>
        <begin position="316"/>
        <end position="338"/>
    </location>
</feature>
<keyword evidence="1" id="KW-0472">Membrane</keyword>
<comment type="caution">
    <text evidence="2">The sequence shown here is derived from an EMBL/GenBank/DDBJ whole genome shotgun (WGS) entry which is preliminary data.</text>
</comment>
<accession>A0A3P3R8C7</accession>
<gene>
    <name evidence="2" type="ORF">EIK79_13665</name>
</gene>
<feature type="transmembrane region" description="Helical" evidence="1">
    <location>
        <begin position="168"/>
        <end position="199"/>
    </location>
</feature>
<dbReference type="Proteomes" id="UP000282322">
    <property type="component" value="Unassembled WGS sequence"/>
</dbReference>
<evidence type="ECO:0000313" key="3">
    <source>
        <dbReference type="Proteomes" id="UP000282322"/>
    </source>
</evidence>
<keyword evidence="2" id="KW-0378">Hydrolase</keyword>
<keyword evidence="1" id="KW-1133">Transmembrane helix</keyword>
<proteinExistence type="predicted"/>
<organism evidence="2 3">
    <name type="scientific">Halocatena pleomorpha</name>
    <dbReference type="NCBI Taxonomy" id="1785090"/>
    <lineage>
        <taxon>Archaea</taxon>
        <taxon>Methanobacteriati</taxon>
        <taxon>Methanobacteriota</taxon>
        <taxon>Stenosarchaea group</taxon>
        <taxon>Halobacteria</taxon>
        <taxon>Halobacteriales</taxon>
        <taxon>Natronomonadaceae</taxon>
        <taxon>Halocatena</taxon>
    </lineage>
</organism>
<evidence type="ECO:0000313" key="2">
    <source>
        <dbReference type="EMBL" id="RRJ29179.1"/>
    </source>
</evidence>
<evidence type="ECO:0000256" key="1">
    <source>
        <dbReference type="SAM" id="Phobius"/>
    </source>
</evidence>
<dbReference type="Pfam" id="PF04307">
    <property type="entry name" value="YdjM"/>
    <property type="match status" value="1"/>
</dbReference>
<dbReference type="GO" id="GO:0016787">
    <property type="term" value="F:hydrolase activity"/>
    <property type="evidence" value="ECO:0007669"/>
    <property type="project" value="UniProtKB-KW"/>
</dbReference>
<keyword evidence="3" id="KW-1185">Reference proteome</keyword>
<feature type="transmembrane region" description="Helical" evidence="1">
    <location>
        <begin position="92"/>
        <end position="112"/>
    </location>
</feature>
<sequence>MSDFGPHAPRRVPVLAALPPNCGHVACASGFEGDRGRSLCSDKPASRCASLSDPTILKPVIIPTLFITRRRETVSARISLVIVRYAHSNSQISLGIIIISTSIYFIPSRWICRWFTDERAQRGLSQGIFDFSRPAHREAVCRVEDYPSRLSVGVANGMSMDRHGHVGLNLLVFTPIAYVLIQSGQTGLAMFGLLGLLVVEPLIDFDRVIPGVEHRGTSHSLFGALLIGVACGVGVYALSGYLVSSLTETAFGQPVIVSGSTGRSPFNLLRNARIGFVIGLGSALLHLLGDSLTSSVRPFLPFARSRYSLALVAPQGWSQFVLFAVGLLSCGGVIVASVM</sequence>
<dbReference type="EMBL" id="RRCH01000029">
    <property type="protein sequence ID" value="RRJ29179.1"/>
    <property type="molecule type" value="Genomic_DNA"/>
</dbReference>
<dbReference type="InterPro" id="IPR007404">
    <property type="entry name" value="YdjM-like"/>
</dbReference>
<protein>
    <submittedName>
        <fullName evidence="2">Metal-dependent hydrolase</fullName>
    </submittedName>
</protein>
<keyword evidence="1" id="KW-0812">Transmembrane</keyword>
<name>A0A3P3R8C7_9EURY</name>